<name>A0ABU5C9C4_9BACI</name>
<evidence type="ECO:0008006" key="4">
    <source>
        <dbReference type="Google" id="ProtNLM"/>
    </source>
</evidence>
<feature type="region of interest" description="Disordered" evidence="1">
    <location>
        <begin position="109"/>
        <end position="134"/>
    </location>
</feature>
<evidence type="ECO:0000313" key="3">
    <source>
        <dbReference type="Proteomes" id="UP001281447"/>
    </source>
</evidence>
<protein>
    <recommendedName>
        <fullName evidence="4">Collagen triple helix repeat-containing protein</fullName>
    </recommendedName>
</protein>
<organism evidence="2 3">
    <name type="scientific">Tigheibacillus halophilus</name>
    <dbReference type="NCBI Taxonomy" id="361280"/>
    <lineage>
        <taxon>Bacteria</taxon>
        <taxon>Bacillati</taxon>
        <taxon>Bacillota</taxon>
        <taxon>Bacilli</taxon>
        <taxon>Bacillales</taxon>
        <taxon>Bacillaceae</taxon>
        <taxon>Tigheibacillus</taxon>
    </lineage>
</organism>
<evidence type="ECO:0000313" key="2">
    <source>
        <dbReference type="EMBL" id="MDY0395428.1"/>
    </source>
</evidence>
<reference evidence="2 3" key="1">
    <citation type="submission" date="2023-10" db="EMBL/GenBank/DDBJ databases">
        <title>Virgibacillus halophilus 5B73C genome.</title>
        <authorList>
            <person name="Miliotis G."/>
            <person name="Sengupta P."/>
            <person name="Hameed A."/>
            <person name="Chuvochina M."/>
            <person name="Mcdonagh F."/>
            <person name="Simpson A.C."/>
            <person name="Singh N.K."/>
            <person name="Rekha P.D."/>
            <person name="Raman K."/>
            <person name="Hugenholtz P."/>
            <person name="Venkateswaran K."/>
        </authorList>
    </citation>
    <scope>NUCLEOTIDE SEQUENCE [LARGE SCALE GENOMIC DNA]</scope>
    <source>
        <strain evidence="2 3">5B73C</strain>
    </source>
</reference>
<keyword evidence="3" id="KW-1185">Reference proteome</keyword>
<sequence>MPKTDKDVLYSEVYGAKVGLPQYYDADGNPVAISEDNPLPVSIQGGADGKSAYDIAVQNGFKGTEKEWLESLKGQDGTNGTDGEDGADGVSVVDATSDGTNITLELSNGKTIDVPWPNQEPNEPEEQGPYSSFNTYNYKPLGGLIL</sequence>
<proteinExistence type="predicted"/>
<accession>A0ABU5C9C4</accession>
<dbReference type="EMBL" id="JAWDIP010000003">
    <property type="protein sequence ID" value="MDY0395428.1"/>
    <property type="molecule type" value="Genomic_DNA"/>
</dbReference>
<feature type="region of interest" description="Disordered" evidence="1">
    <location>
        <begin position="72"/>
        <end position="92"/>
    </location>
</feature>
<comment type="caution">
    <text evidence="2">The sequence shown here is derived from an EMBL/GenBank/DDBJ whole genome shotgun (WGS) entry which is preliminary data.</text>
</comment>
<dbReference type="Proteomes" id="UP001281447">
    <property type="component" value="Unassembled WGS sequence"/>
</dbReference>
<gene>
    <name evidence="2" type="ORF">RWE15_14505</name>
</gene>
<evidence type="ECO:0000256" key="1">
    <source>
        <dbReference type="SAM" id="MobiDB-lite"/>
    </source>
</evidence>